<organism evidence="3 4">
    <name type="scientific">Streptomyces bikiniensis</name>
    <dbReference type="NCBI Taxonomy" id="1896"/>
    <lineage>
        <taxon>Bacteria</taxon>
        <taxon>Bacillati</taxon>
        <taxon>Actinomycetota</taxon>
        <taxon>Actinomycetes</taxon>
        <taxon>Kitasatosporales</taxon>
        <taxon>Streptomycetaceae</taxon>
        <taxon>Streptomyces</taxon>
    </lineage>
</organism>
<evidence type="ECO:0000256" key="2">
    <source>
        <dbReference type="SAM" id="Phobius"/>
    </source>
</evidence>
<protein>
    <submittedName>
        <fullName evidence="3">TIGR04222 domain-containing membrane protein</fullName>
    </submittedName>
</protein>
<keyword evidence="2" id="KW-1133">Transmembrane helix</keyword>
<dbReference type="EMBL" id="JBITYT010000007">
    <property type="protein sequence ID" value="MFI9121262.1"/>
    <property type="molecule type" value="Genomic_DNA"/>
</dbReference>
<keyword evidence="2" id="KW-0812">Transmembrane</keyword>
<sequence length="273" mass="28724">MWWWLGGGMWTAVCVASLGFRAAHHRLLAHRPPRAAPTDDPPGPHACAYLRGGARRTAQTALTALYLAGLVTVVGNRIVRADATGAAGRGLPADPVEAAALALCRSGRGERGTRTEGRVERCRAVRRLGTSLGEEGLLLHTRPAARLEEWRSVVFMTGLSAFVVGMVAMGALDGPDGVGAAWTAVLSPVLGLLSLVPVVRVPVTPRGPTETGRRLTETLPTGTSDTDRVLYQVAALGTGSSVMPQDLRRALWRPAPSDHRPDDHPPGLGGVGL</sequence>
<feature type="transmembrane region" description="Helical" evidence="2">
    <location>
        <begin position="152"/>
        <end position="172"/>
    </location>
</feature>
<evidence type="ECO:0000256" key="1">
    <source>
        <dbReference type="SAM" id="MobiDB-lite"/>
    </source>
</evidence>
<accession>A0ABW8CUM1</accession>
<feature type="transmembrane region" description="Helical" evidence="2">
    <location>
        <begin position="6"/>
        <end position="24"/>
    </location>
</feature>
<feature type="compositionally biased region" description="Basic and acidic residues" evidence="1">
    <location>
        <begin position="256"/>
        <end position="265"/>
    </location>
</feature>
<feature type="transmembrane region" description="Helical" evidence="2">
    <location>
        <begin position="178"/>
        <end position="199"/>
    </location>
</feature>
<name>A0ABW8CUM1_STRBI</name>
<reference evidence="3 4" key="1">
    <citation type="submission" date="2024-10" db="EMBL/GenBank/DDBJ databases">
        <title>The Natural Products Discovery Center: Release of the First 8490 Sequenced Strains for Exploring Actinobacteria Biosynthetic Diversity.</title>
        <authorList>
            <person name="Kalkreuter E."/>
            <person name="Kautsar S.A."/>
            <person name="Yang D."/>
            <person name="Bader C.D."/>
            <person name="Teijaro C.N."/>
            <person name="Fluegel L."/>
            <person name="Davis C.M."/>
            <person name="Simpson J.R."/>
            <person name="Lauterbach L."/>
            <person name="Steele A.D."/>
            <person name="Gui C."/>
            <person name="Meng S."/>
            <person name="Li G."/>
            <person name="Viehrig K."/>
            <person name="Ye F."/>
            <person name="Su P."/>
            <person name="Kiefer A.F."/>
            <person name="Nichols A."/>
            <person name="Cepeda A.J."/>
            <person name="Yan W."/>
            <person name="Fan B."/>
            <person name="Jiang Y."/>
            <person name="Adhikari A."/>
            <person name="Zheng C.-J."/>
            <person name="Schuster L."/>
            <person name="Cowan T.M."/>
            <person name="Smanski M.J."/>
            <person name="Chevrette M.G."/>
            <person name="De Carvalho L.P.S."/>
            <person name="Shen B."/>
        </authorList>
    </citation>
    <scope>NUCLEOTIDE SEQUENCE [LARGE SCALE GENOMIC DNA]</scope>
    <source>
        <strain evidence="3 4">NPDC053346</strain>
    </source>
</reference>
<feature type="region of interest" description="Disordered" evidence="1">
    <location>
        <begin position="253"/>
        <end position="273"/>
    </location>
</feature>
<keyword evidence="4" id="KW-1185">Reference proteome</keyword>
<comment type="caution">
    <text evidence="3">The sequence shown here is derived from an EMBL/GenBank/DDBJ whole genome shotgun (WGS) entry which is preliminary data.</text>
</comment>
<dbReference type="InterPro" id="IPR026467">
    <property type="entry name" value="Ser/Gly_Cys_C_dom"/>
</dbReference>
<proteinExistence type="predicted"/>
<dbReference type="RefSeq" id="WP_399615825.1">
    <property type="nucleotide sequence ID" value="NZ_JBITYT010000007.1"/>
</dbReference>
<keyword evidence="2" id="KW-0472">Membrane</keyword>
<dbReference type="Proteomes" id="UP001614391">
    <property type="component" value="Unassembled WGS sequence"/>
</dbReference>
<evidence type="ECO:0000313" key="3">
    <source>
        <dbReference type="EMBL" id="MFI9121262.1"/>
    </source>
</evidence>
<dbReference type="NCBIfam" id="TIGR04222">
    <property type="entry name" value="near_uncomplex"/>
    <property type="match status" value="1"/>
</dbReference>
<evidence type="ECO:0000313" key="4">
    <source>
        <dbReference type="Proteomes" id="UP001614391"/>
    </source>
</evidence>
<gene>
    <name evidence="3" type="ORF">ACIGW0_17945</name>
</gene>